<dbReference type="Pfam" id="PF13439">
    <property type="entry name" value="Glyco_transf_4"/>
    <property type="match status" value="1"/>
</dbReference>
<feature type="domain" description="Glycosyltransferase subfamily 4-like N-terminal" evidence="3">
    <location>
        <begin position="23"/>
        <end position="198"/>
    </location>
</feature>
<dbReference type="PANTHER" id="PTHR46401">
    <property type="entry name" value="GLYCOSYLTRANSFERASE WBBK-RELATED"/>
    <property type="match status" value="1"/>
</dbReference>
<name>A0A2A4FYV7_9SPHN</name>
<dbReference type="SUPFAM" id="SSF53756">
    <property type="entry name" value="UDP-Glycosyltransferase/glycogen phosphorylase"/>
    <property type="match status" value="1"/>
</dbReference>
<comment type="caution">
    <text evidence="4">The sequence shown here is derived from an EMBL/GenBank/DDBJ whole genome shotgun (WGS) entry which is preliminary data.</text>
</comment>
<accession>A0A2A4FYV7</accession>
<keyword evidence="5" id="KW-1185">Reference proteome</keyword>
<dbReference type="GO" id="GO:0016757">
    <property type="term" value="F:glycosyltransferase activity"/>
    <property type="evidence" value="ECO:0007669"/>
    <property type="project" value="InterPro"/>
</dbReference>
<protein>
    <submittedName>
        <fullName evidence="4">Glycosyltransferase family 1 protein</fullName>
    </submittedName>
</protein>
<dbReference type="EMBL" id="NWUF01000006">
    <property type="protein sequence ID" value="PCE42893.1"/>
    <property type="molecule type" value="Genomic_DNA"/>
</dbReference>
<dbReference type="AlphaFoldDB" id="A0A2A4FYV7"/>
<dbReference type="InterPro" id="IPR001296">
    <property type="entry name" value="Glyco_trans_1"/>
</dbReference>
<evidence type="ECO:0000313" key="4">
    <source>
        <dbReference type="EMBL" id="PCE42893.1"/>
    </source>
</evidence>
<dbReference type="CDD" id="cd03809">
    <property type="entry name" value="GT4_MtfB-like"/>
    <property type="match status" value="1"/>
</dbReference>
<dbReference type="InterPro" id="IPR028098">
    <property type="entry name" value="Glyco_trans_4-like_N"/>
</dbReference>
<evidence type="ECO:0000256" key="1">
    <source>
        <dbReference type="ARBA" id="ARBA00022679"/>
    </source>
</evidence>
<dbReference type="OrthoDB" id="9801609at2"/>
<proteinExistence type="predicted"/>
<evidence type="ECO:0000259" key="3">
    <source>
        <dbReference type="Pfam" id="PF13439"/>
    </source>
</evidence>
<dbReference type="GO" id="GO:0009103">
    <property type="term" value="P:lipopolysaccharide biosynthetic process"/>
    <property type="evidence" value="ECO:0007669"/>
    <property type="project" value="TreeGrafter"/>
</dbReference>
<gene>
    <name evidence="4" type="ORF">COO09_08735</name>
</gene>
<evidence type="ECO:0000313" key="5">
    <source>
        <dbReference type="Proteomes" id="UP000218934"/>
    </source>
</evidence>
<dbReference type="KEGG" id="rdi:CMV14_04600"/>
<sequence>MAGQTQNIPFAIDARMLGREGTGVATYAAAMLDALERAGRAPIRISDPSCGRPMERARTIARWTRWTDALVDRPRRLYEAPGRLRARDIFRLAQVHFDRHGKMLRLRAPGLAGIVHWTYPLPIRIEGWTNIYTVHDAIPIFHPELSQIDAARHRRLLEALAAGAEHLLTVSEAARVDIIAALGCDPKRISACPPGLDVAAAPAAPLPAGLEAGRYLLFVGSVEPRKNLIRLAEAHLRSGSPYPLVIAGPDGWRSAEIAPRLAAAPGIVRLPYVERGQLMALMASAKALVFPTITEGFGLPIIEAMQLGTPVLTSRGGATEEVAGGAALLADPLSTDDLAAQIARLGDEATIASLGAAGRARGDSFTAAAFAERLDAIHARLLAKSSATD</sequence>
<dbReference type="Pfam" id="PF00534">
    <property type="entry name" value="Glycos_transf_1"/>
    <property type="match status" value="1"/>
</dbReference>
<dbReference type="Gene3D" id="3.40.50.2000">
    <property type="entry name" value="Glycogen Phosphorylase B"/>
    <property type="match status" value="2"/>
</dbReference>
<evidence type="ECO:0000259" key="2">
    <source>
        <dbReference type="Pfam" id="PF00534"/>
    </source>
</evidence>
<dbReference type="RefSeq" id="WP_066959354.1">
    <property type="nucleotide sequence ID" value="NZ_CP023449.1"/>
</dbReference>
<organism evidence="4 5">
    <name type="scientific">Rhizorhabdus dicambivorans</name>
    <dbReference type="NCBI Taxonomy" id="1850238"/>
    <lineage>
        <taxon>Bacteria</taxon>
        <taxon>Pseudomonadati</taxon>
        <taxon>Pseudomonadota</taxon>
        <taxon>Alphaproteobacteria</taxon>
        <taxon>Sphingomonadales</taxon>
        <taxon>Sphingomonadaceae</taxon>
        <taxon>Rhizorhabdus</taxon>
    </lineage>
</organism>
<keyword evidence="1 4" id="KW-0808">Transferase</keyword>
<feature type="domain" description="Glycosyl transferase family 1" evidence="2">
    <location>
        <begin position="214"/>
        <end position="345"/>
    </location>
</feature>
<dbReference type="Proteomes" id="UP000218934">
    <property type="component" value="Unassembled WGS sequence"/>
</dbReference>
<dbReference type="PANTHER" id="PTHR46401:SF2">
    <property type="entry name" value="GLYCOSYLTRANSFERASE WBBK-RELATED"/>
    <property type="match status" value="1"/>
</dbReference>
<reference evidence="4 5" key="1">
    <citation type="submission" date="2017-09" db="EMBL/GenBank/DDBJ databases">
        <title>The Catabolism of 3,6-Dichlorosalicylic acid is Initiated by the Cytochrome P450 Monooxygenase DsmABC in Rhizorhabdus dicambivorans Ndbn-20.</title>
        <authorList>
            <person name="Na L."/>
        </authorList>
    </citation>
    <scope>NUCLEOTIDE SEQUENCE [LARGE SCALE GENOMIC DNA]</scope>
    <source>
        <strain evidence="4 5">Ndbn-20m</strain>
    </source>
</reference>